<keyword evidence="4" id="KW-0489">Methyltransferase</keyword>
<dbReference type="InterPro" id="IPR035248">
    <property type="entry name" value="PRMT5_C"/>
</dbReference>
<dbReference type="InterPro" id="IPR029063">
    <property type="entry name" value="SAM-dependent_MTases_sf"/>
</dbReference>
<feature type="domain" description="PRMT5 oligomerisation" evidence="3">
    <location>
        <begin position="637"/>
        <end position="812"/>
    </location>
</feature>
<evidence type="ECO:0000259" key="3">
    <source>
        <dbReference type="Pfam" id="PF17286"/>
    </source>
</evidence>
<evidence type="ECO:0000313" key="4">
    <source>
        <dbReference type="EMBL" id="CAD2221116.1"/>
    </source>
</evidence>
<dbReference type="Gene3D" id="3.40.50.150">
    <property type="entry name" value="Vaccinia Virus protein VP39"/>
    <property type="match status" value="1"/>
</dbReference>
<dbReference type="GO" id="GO:0006355">
    <property type="term" value="P:regulation of DNA-templated transcription"/>
    <property type="evidence" value="ECO:0007669"/>
    <property type="project" value="TreeGrafter"/>
</dbReference>
<dbReference type="InterPro" id="IPR025799">
    <property type="entry name" value="Arg_MeTrfase"/>
</dbReference>
<dbReference type="Gene3D" id="2.70.160.11">
    <property type="entry name" value="Hnrnp arginine n-methyltransferase1"/>
    <property type="match status" value="1"/>
</dbReference>
<dbReference type="VEuPathDB" id="TriTrypDB:ADEAN_000864700"/>
<dbReference type="InterPro" id="IPR035075">
    <property type="entry name" value="PRMT5"/>
</dbReference>
<dbReference type="Pfam" id="PF17286">
    <property type="entry name" value="PRMT5_C"/>
    <property type="match status" value="1"/>
</dbReference>
<sequence>MSTGALGVSEDASAFDPADVERDYLLNAQERFKEQWEQQGKFMPAVLRHYGVKGEDTLLRALNQGRTFSASFTIVNLGLANNENKMQEEEESCGIKRFPFTALVDGANPHSVSVDDVERSFHALQTPSEWCAATCGFVTVPSWVGRKNRGAILDQLQLANFIGAHGVLVPLPVYKSDAEDEETDTVAKDDTQRNIELCCLASDMIADFLRYCGNSTKVWVACDACSSFERAQFNRLRRAVLCGYTKEGSVYTVGSPDSASTLKSGRLITANRVLAHLYFSDVHSETCVSTSWLGEEIVSFDVPDVRVLRSAIEKEIVEPTEDSFRSATPVLSDVYDYGSGSLATPSDASPATSASGDRVHYRLPEDIVPPKDARWAPCLPSQLSIISFVVELMRRRAAPVFEEFFFDHYALMNYLFYNCVCETVKDNFMNYEDVLHAPLQPLANNLSSGVYEVFERDASKYKRYRDALWLYLQDWAKDETTHYHYLCQGTREAEEANQAHLYIVILGCGRGQLLDECLSACSAVGVCAHIFAIEKNKPAAEFTKLRFLCEPEWQHLSTTFGHTLEVIVADGRYLTNMVDDLPVDFGRCDLVMSELLGSFGDNELSPECVEGFYEQLERIQQMRNLPPNPHCKSIPKSYTSFVAPLHSAAIEDRVLEAAAKGINLAPPTCTDRNLAAYHTLFVCNVNRGVALAPPQPCWSFEHIERGKTDFSRTATLHFDVAANRRCSCFVGYFVCNLYESLDGEVVSFATEPMGRTADLYSWFPCVFPIDLKQVTDFGETIDGADDTVRVTFQIERKTNEAEKTVWYTWGADIEGTTKHVMNEGGWAHSMFL</sequence>
<accession>A0A7G2CMR7</accession>
<protein>
    <submittedName>
        <fullName evidence="4">PRMT5 arginine-N-methyltransferase/PRMT5 oligomerisation domain containing protein, putative</fullName>
    </submittedName>
</protein>
<dbReference type="EMBL" id="LR877163">
    <property type="protein sequence ID" value="CAD2221116.1"/>
    <property type="molecule type" value="Genomic_DNA"/>
</dbReference>
<dbReference type="GO" id="GO:0032259">
    <property type="term" value="P:methylation"/>
    <property type="evidence" value="ECO:0007669"/>
    <property type="project" value="UniProtKB-KW"/>
</dbReference>
<dbReference type="Proteomes" id="UP000515908">
    <property type="component" value="Chromosome 19"/>
</dbReference>
<dbReference type="OrthoDB" id="1368803at2759"/>
<keyword evidence="4" id="KW-0808">Transferase</keyword>
<dbReference type="GO" id="GO:0016274">
    <property type="term" value="F:protein-arginine N-methyltransferase activity"/>
    <property type="evidence" value="ECO:0007669"/>
    <property type="project" value="InterPro"/>
</dbReference>
<dbReference type="GO" id="GO:0005829">
    <property type="term" value="C:cytosol"/>
    <property type="evidence" value="ECO:0007669"/>
    <property type="project" value="TreeGrafter"/>
</dbReference>
<keyword evidence="1" id="KW-0949">S-adenosyl-L-methionine</keyword>
<evidence type="ECO:0000256" key="1">
    <source>
        <dbReference type="ARBA" id="ARBA00022691"/>
    </source>
</evidence>
<gene>
    <name evidence="4" type="ORF">ADEAN_000864700</name>
</gene>
<reference evidence="4 5" key="1">
    <citation type="submission" date="2020-08" db="EMBL/GenBank/DDBJ databases">
        <authorList>
            <person name="Newling K."/>
            <person name="Davey J."/>
            <person name="Forrester S."/>
        </authorList>
    </citation>
    <scope>NUCLEOTIDE SEQUENCE [LARGE SCALE GENOMIC DNA]</scope>
    <source>
        <strain evidence="5">Crithidia deanei Carvalho (ATCC PRA-265)</strain>
    </source>
</reference>
<dbReference type="SUPFAM" id="SSF53335">
    <property type="entry name" value="S-adenosyl-L-methionine-dependent methyltransferases"/>
    <property type="match status" value="1"/>
</dbReference>
<name>A0A7G2CMR7_9TRYP</name>
<dbReference type="GO" id="GO:0005634">
    <property type="term" value="C:nucleus"/>
    <property type="evidence" value="ECO:0007669"/>
    <property type="project" value="TreeGrafter"/>
</dbReference>
<dbReference type="AlphaFoldDB" id="A0A7G2CMR7"/>
<dbReference type="PANTHER" id="PTHR10738:SF0">
    <property type="entry name" value="PROTEIN ARGININE N-METHYLTRANSFERASE 5"/>
    <property type="match status" value="1"/>
</dbReference>
<organism evidence="4 5">
    <name type="scientific">Angomonas deanei</name>
    <dbReference type="NCBI Taxonomy" id="59799"/>
    <lineage>
        <taxon>Eukaryota</taxon>
        <taxon>Discoba</taxon>
        <taxon>Euglenozoa</taxon>
        <taxon>Kinetoplastea</taxon>
        <taxon>Metakinetoplastina</taxon>
        <taxon>Trypanosomatida</taxon>
        <taxon>Trypanosomatidae</taxon>
        <taxon>Strigomonadinae</taxon>
        <taxon>Angomonas</taxon>
    </lineage>
</organism>
<keyword evidence="5" id="KW-1185">Reference proteome</keyword>
<evidence type="ECO:0000259" key="2">
    <source>
        <dbReference type="Pfam" id="PF05185"/>
    </source>
</evidence>
<evidence type="ECO:0000313" key="5">
    <source>
        <dbReference type="Proteomes" id="UP000515908"/>
    </source>
</evidence>
<feature type="domain" description="PRMT5 arginine-N-methyltransferase" evidence="2">
    <location>
        <begin position="429"/>
        <end position="617"/>
    </location>
</feature>
<dbReference type="PANTHER" id="PTHR10738">
    <property type="entry name" value="PROTEIN ARGININE N-METHYLTRANSFERASE 5"/>
    <property type="match status" value="1"/>
</dbReference>
<proteinExistence type="predicted"/>
<dbReference type="Pfam" id="PF05185">
    <property type="entry name" value="PRMT5"/>
    <property type="match status" value="1"/>
</dbReference>